<name>A0A0A9AS17_ARUDO</name>
<organism evidence="1">
    <name type="scientific">Arundo donax</name>
    <name type="common">Giant reed</name>
    <name type="synonym">Donax arundinaceus</name>
    <dbReference type="NCBI Taxonomy" id="35708"/>
    <lineage>
        <taxon>Eukaryota</taxon>
        <taxon>Viridiplantae</taxon>
        <taxon>Streptophyta</taxon>
        <taxon>Embryophyta</taxon>
        <taxon>Tracheophyta</taxon>
        <taxon>Spermatophyta</taxon>
        <taxon>Magnoliopsida</taxon>
        <taxon>Liliopsida</taxon>
        <taxon>Poales</taxon>
        <taxon>Poaceae</taxon>
        <taxon>PACMAD clade</taxon>
        <taxon>Arundinoideae</taxon>
        <taxon>Arundineae</taxon>
        <taxon>Arundo</taxon>
    </lineage>
</organism>
<reference evidence="1" key="1">
    <citation type="submission" date="2014-09" db="EMBL/GenBank/DDBJ databases">
        <authorList>
            <person name="Magalhaes I.L.F."/>
            <person name="Oliveira U."/>
            <person name="Santos F.R."/>
            <person name="Vidigal T.H.D.A."/>
            <person name="Brescovit A.D."/>
            <person name="Santos A.J."/>
        </authorList>
    </citation>
    <scope>NUCLEOTIDE SEQUENCE</scope>
    <source>
        <tissue evidence="1">Shoot tissue taken approximately 20 cm above the soil surface</tissue>
    </source>
</reference>
<proteinExistence type="predicted"/>
<dbReference type="EMBL" id="GBRH01245267">
    <property type="protein sequence ID" value="JAD52628.1"/>
    <property type="molecule type" value="Transcribed_RNA"/>
</dbReference>
<sequence length="41" mass="4563">MIPGMLISKYVADHQSKLVASANFHTPNCMSITQCEQHLAF</sequence>
<reference evidence="1" key="2">
    <citation type="journal article" date="2015" name="Data Brief">
        <title>Shoot transcriptome of the giant reed, Arundo donax.</title>
        <authorList>
            <person name="Barrero R.A."/>
            <person name="Guerrero F.D."/>
            <person name="Moolhuijzen P."/>
            <person name="Goolsby J.A."/>
            <person name="Tidwell J."/>
            <person name="Bellgard S.E."/>
            <person name="Bellgard M.I."/>
        </authorList>
    </citation>
    <scope>NUCLEOTIDE SEQUENCE</scope>
    <source>
        <tissue evidence="1">Shoot tissue taken approximately 20 cm above the soil surface</tissue>
    </source>
</reference>
<protein>
    <submittedName>
        <fullName evidence="1">Uncharacterized protein</fullName>
    </submittedName>
</protein>
<evidence type="ECO:0000313" key="1">
    <source>
        <dbReference type="EMBL" id="JAD52628.1"/>
    </source>
</evidence>
<accession>A0A0A9AS17</accession>
<dbReference type="AlphaFoldDB" id="A0A0A9AS17"/>